<proteinExistence type="predicted"/>
<name>A0A8H4AKU7_GIGMA</name>
<dbReference type="EMBL" id="WTPW01000473">
    <property type="protein sequence ID" value="KAF0507912.1"/>
    <property type="molecule type" value="Genomic_DNA"/>
</dbReference>
<dbReference type="AlphaFoldDB" id="A0A8H4AKU7"/>
<evidence type="ECO:0000313" key="2">
    <source>
        <dbReference type="Proteomes" id="UP000439903"/>
    </source>
</evidence>
<evidence type="ECO:0008006" key="3">
    <source>
        <dbReference type="Google" id="ProtNLM"/>
    </source>
</evidence>
<dbReference type="Proteomes" id="UP000439903">
    <property type="component" value="Unassembled WGS sequence"/>
</dbReference>
<organism evidence="1 2">
    <name type="scientific">Gigaspora margarita</name>
    <dbReference type="NCBI Taxonomy" id="4874"/>
    <lineage>
        <taxon>Eukaryota</taxon>
        <taxon>Fungi</taxon>
        <taxon>Fungi incertae sedis</taxon>
        <taxon>Mucoromycota</taxon>
        <taxon>Glomeromycotina</taxon>
        <taxon>Glomeromycetes</taxon>
        <taxon>Diversisporales</taxon>
        <taxon>Gigasporaceae</taxon>
        <taxon>Gigaspora</taxon>
    </lineage>
</organism>
<sequence length="217" mass="25984">MFFKCVYYYINNKICIIDDGRIYLAGCYNEIFFAIQVKFGTNHHFEQAEDIKKFDKALELQPKEVVGFFITTIEFSEETKKAVLESKRKIFLCNEENIISSIKKLSKFEIIKSETIFNDKVIINYKEINNKNMPIQSYLNELIRIKEILQNSKEKVFINTKNKNIYLMIKKNRIDKWKKNNWHSVNNKKIKASKEICIEIRNLCKQKNNMNILYHKK</sequence>
<comment type="caution">
    <text evidence="1">The sequence shown here is derived from an EMBL/GenBank/DDBJ whole genome shotgun (WGS) entry which is preliminary data.</text>
</comment>
<evidence type="ECO:0000313" key="1">
    <source>
        <dbReference type="EMBL" id="KAF0507912.1"/>
    </source>
</evidence>
<keyword evidence="2" id="KW-1185">Reference proteome</keyword>
<accession>A0A8H4AKU7</accession>
<gene>
    <name evidence="1" type="ORF">F8M41_018888</name>
</gene>
<protein>
    <recommendedName>
        <fullName evidence="3">Restriction endonuclease type IV Mrr domain-containing protein</fullName>
    </recommendedName>
</protein>
<reference evidence="1 2" key="1">
    <citation type="journal article" date="2019" name="Environ. Microbiol.">
        <title>At the nexus of three kingdoms: the genome of the mycorrhizal fungus Gigaspora margarita provides insights into plant, endobacterial and fungal interactions.</title>
        <authorList>
            <person name="Venice F."/>
            <person name="Ghignone S."/>
            <person name="Salvioli di Fossalunga A."/>
            <person name="Amselem J."/>
            <person name="Novero M."/>
            <person name="Xianan X."/>
            <person name="Sedzielewska Toro K."/>
            <person name="Morin E."/>
            <person name="Lipzen A."/>
            <person name="Grigoriev I.V."/>
            <person name="Henrissat B."/>
            <person name="Martin F.M."/>
            <person name="Bonfante P."/>
        </authorList>
    </citation>
    <scope>NUCLEOTIDE SEQUENCE [LARGE SCALE GENOMIC DNA]</scope>
    <source>
        <strain evidence="1 2">BEG34</strain>
    </source>
</reference>